<feature type="compositionally biased region" description="Polar residues" evidence="1">
    <location>
        <begin position="1"/>
        <end position="25"/>
    </location>
</feature>
<accession>A0A7J6NVE7</accession>
<organism evidence="2 3">
    <name type="scientific">Perkinsus olseni</name>
    <name type="common">Perkinsus atlanticus</name>
    <dbReference type="NCBI Taxonomy" id="32597"/>
    <lineage>
        <taxon>Eukaryota</taxon>
        <taxon>Sar</taxon>
        <taxon>Alveolata</taxon>
        <taxon>Perkinsozoa</taxon>
        <taxon>Perkinsea</taxon>
        <taxon>Perkinsida</taxon>
        <taxon>Perkinsidae</taxon>
        <taxon>Perkinsus</taxon>
    </lineage>
</organism>
<gene>
    <name evidence="2" type="ORF">FOZ62_023805</name>
</gene>
<proteinExistence type="predicted"/>
<protein>
    <submittedName>
        <fullName evidence="2">Uncharacterized protein</fullName>
    </submittedName>
</protein>
<comment type="caution">
    <text evidence="2">The sequence shown here is derived from an EMBL/GenBank/DDBJ whole genome shotgun (WGS) entry which is preliminary data.</text>
</comment>
<dbReference type="AlphaFoldDB" id="A0A7J6NVE7"/>
<dbReference type="EMBL" id="JABANM010036766">
    <property type="protein sequence ID" value="KAF4687527.1"/>
    <property type="molecule type" value="Genomic_DNA"/>
</dbReference>
<evidence type="ECO:0000313" key="2">
    <source>
        <dbReference type="EMBL" id="KAF4687527.1"/>
    </source>
</evidence>
<evidence type="ECO:0000313" key="3">
    <source>
        <dbReference type="Proteomes" id="UP000574390"/>
    </source>
</evidence>
<reference evidence="2 3" key="1">
    <citation type="submission" date="2020-04" db="EMBL/GenBank/DDBJ databases">
        <title>Perkinsus olseni comparative genomics.</title>
        <authorList>
            <person name="Bogema D.R."/>
        </authorList>
    </citation>
    <scope>NUCLEOTIDE SEQUENCE [LARGE SCALE GENOMIC DNA]</scope>
    <source>
        <strain evidence="2">ATCC PRA-205</strain>
    </source>
</reference>
<dbReference type="Proteomes" id="UP000574390">
    <property type="component" value="Unassembled WGS sequence"/>
</dbReference>
<name>A0A7J6NVE7_PEROL</name>
<evidence type="ECO:0000256" key="1">
    <source>
        <dbReference type="SAM" id="MobiDB-lite"/>
    </source>
</evidence>
<sequence>MEEQGSRSMESFSGQGSRASNQDSEGSVIEEGRSSLMSHVSDDDHFCVAEQQKLSKAFRTSHRDKFHAAVEIVDHRKSSIGPDLFSVDVLSQNVYTKLHRVFTELLCG</sequence>
<feature type="region of interest" description="Disordered" evidence="1">
    <location>
        <begin position="1"/>
        <end position="35"/>
    </location>
</feature>